<sequence length="53" mass="6216">MANSPSSQEPIVLQLVDTAILYDEYKTDQIKKVILKSNYFDIFVEVMFFKLKN</sequence>
<dbReference type="EMBL" id="LANO01000030">
    <property type="protein sequence ID" value="KJV52120.1"/>
    <property type="molecule type" value="Genomic_DNA"/>
</dbReference>
<evidence type="ECO:0000313" key="2">
    <source>
        <dbReference type="Proteomes" id="UP000033769"/>
    </source>
</evidence>
<accession>A0A0F3M8S5</accession>
<organism evidence="1 2">
    <name type="scientific">Orientia tsutsugamushi str. Gilliam</name>
    <dbReference type="NCBI Taxonomy" id="1359184"/>
    <lineage>
        <taxon>Bacteria</taxon>
        <taxon>Pseudomonadati</taxon>
        <taxon>Pseudomonadota</taxon>
        <taxon>Alphaproteobacteria</taxon>
        <taxon>Rickettsiales</taxon>
        <taxon>Rickettsiaceae</taxon>
        <taxon>Rickettsieae</taxon>
        <taxon>Orientia</taxon>
    </lineage>
</organism>
<dbReference type="RefSeq" id="WP_155377126.1">
    <property type="nucleotide sequence ID" value="NZ_LS398551.1"/>
</dbReference>
<reference evidence="1 2" key="1">
    <citation type="submission" date="2015-02" db="EMBL/GenBank/DDBJ databases">
        <title>Genome Sequencing of Rickettsiales.</title>
        <authorList>
            <person name="Daugherty S.C."/>
            <person name="Su Q."/>
            <person name="Abolude K."/>
            <person name="Beier-Sexton M."/>
            <person name="Carlyon J.A."/>
            <person name="Carter R."/>
            <person name="Day N.P."/>
            <person name="Dumler S.J."/>
            <person name="Dyachenko V."/>
            <person name="Godinez A."/>
            <person name="Kurtti T.J."/>
            <person name="Lichay M."/>
            <person name="Mullins K.E."/>
            <person name="Ott S."/>
            <person name="Pappas-Brown V."/>
            <person name="Paris D.H."/>
            <person name="Patel P."/>
            <person name="Richards A.L."/>
            <person name="Sadzewicz L."/>
            <person name="Sears K."/>
            <person name="Seidman D."/>
            <person name="Sengamalay N."/>
            <person name="Stenos J."/>
            <person name="Tallon L.J."/>
            <person name="Vincent G."/>
            <person name="Fraser C.M."/>
            <person name="Munderloh U."/>
            <person name="Dunning-Hotopp J.C."/>
        </authorList>
    </citation>
    <scope>NUCLEOTIDE SEQUENCE [LARGE SCALE GENOMIC DNA]</scope>
    <source>
        <strain evidence="1 2">Gilliam</strain>
    </source>
</reference>
<name>A0A0F3M8S5_ORITS</name>
<gene>
    <name evidence="1" type="ORF">OTSGILL_1769</name>
</gene>
<evidence type="ECO:0000313" key="1">
    <source>
        <dbReference type="EMBL" id="KJV52120.1"/>
    </source>
</evidence>
<proteinExistence type="predicted"/>
<dbReference type="Proteomes" id="UP000033769">
    <property type="component" value="Unassembled WGS sequence"/>
</dbReference>
<comment type="caution">
    <text evidence="1">The sequence shown here is derived from an EMBL/GenBank/DDBJ whole genome shotgun (WGS) entry which is preliminary data.</text>
</comment>
<dbReference type="PATRIC" id="fig|1359184.3.peg.1327"/>
<protein>
    <submittedName>
        <fullName evidence="1">Conjugative pilus assembly domain protein</fullName>
    </submittedName>
</protein>
<dbReference type="AlphaFoldDB" id="A0A0F3M8S5"/>